<keyword evidence="2" id="KW-0808">Transferase</keyword>
<evidence type="ECO:0000313" key="3">
    <source>
        <dbReference type="Proteomes" id="UP001596106"/>
    </source>
</evidence>
<name>A0ABW0I3K1_9BACT</name>
<dbReference type="InterPro" id="IPR000182">
    <property type="entry name" value="GNAT_dom"/>
</dbReference>
<keyword evidence="2" id="KW-0012">Acyltransferase</keyword>
<evidence type="ECO:0000259" key="1">
    <source>
        <dbReference type="PROSITE" id="PS51186"/>
    </source>
</evidence>
<dbReference type="Pfam" id="PF13302">
    <property type="entry name" value="Acetyltransf_3"/>
    <property type="match status" value="1"/>
</dbReference>
<organism evidence="2 3">
    <name type="scientific">Larkinella bovis</name>
    <dbReference type="NCBI Taxonomy" id="683041"/>
    <lineage>
        <taxon>Bacteria</taxon>
        <taxon>Pseudomonadati</taxon>
        <taxon>Bacteroidota</taxon>
        <taxon>Cytophagia</taxon>
        <taxon>Cytophagales</taxon>
        <taxon>Spirosomataceae</taxon>
        <taxon>Larkinella</taxon>
    </lineage>
</organism>
<dbReference type="Proteomes" id="UP001596106">
    <property type="component" value="Unassembled WGS sequence"/>
</dbReference>
<evidence type="ECO:0000313" key="2">
    <source>
        <dbReference type="EMBL" id="MFC5408096.1"/>
    </source>
</evidence>
<dbReference type="Gene3D" id="3.40.630.30">
    <property type="match status" value="1"/>
</dbReference>
<feature type="domain" description="N-acetyltransferase" evidence="1">
    <location>
        <begin position="17"/>
        <end position="182"/>
    </location>
</feature>
<dbReference type="PROSITE" id="PS51186">
    <property type="entry name" value="GNAT"/>
    <property type="match status" value="1"/>
</dbReference>
<sequence>MLTINFTPFPVLETERLVLRQLEPADQQDLFVLRSSPALMQFIPRPLAKSATDAASLIEDFRMSAIANERITWGITEKTASTVIGTIGYVRILKEHARAELGYLLHADHQGKGLMLEAVRAVIDYGFRVMNLHAIEAIIDPENTASGRVLERSGFRKEGHLRDNIWFNGQFRDSVIYARLVTDTSLAGPP</sequence>
<accession>A0ABW0I3K1</accession>
<dbReference type="PANTHER" id="PTHR43792:SF1">
    <property type="entry name" value="N-ACETYLTRANSFERASE DOMAIN-CONTAINING PROTEIN"/>
    <property type="match status" value="1"/>
</dbReference>
<dbReference type="EMBL" id="JBHSMA010000001">
    <property type="protein sequence ID" value="MFC5408096.1"/>
    <property type="molecule type" value="Genomic_DNA"/>
</dbReference>
<dbReference type="EC" id="2.3.-.-" evidence="2"/>
<reference evidence="3" key="1">
    <citation type="journal article" date="2019" name="Int. J. Syst. Evol. Microbiol.">
        <title>The Global Catalogue of Microorganisms (GCM) 10K type strain sequencing project: providing services to taxonomists for standard genome sequencing and annotation.</title>
        <authorList>
            <consortium name="The Broad Institute Genomics Platform"/>
            <consortium name="The Broad Institute Genome Sequencing Center for Infectious Disease"/>
            <person name="Wu L."/>
            <person name="Ma J."/>
        </authorList>
    </citation>
    <scope>NUCLEOTIDE SEQUENCE [LARGE SCALE GENOMIC DNA]</scope>
    <source>
        <strain evidence="3">CCUG 55250</strain>
    </source>
</reference>
<dbReference type="InterPro" id="IPR051531">
    <property type="entry name" value="N-acetyltransferase"/>
</dbReference>
<proteinExistence type="predicted"/>
<keyword evidence="3" id="KW-1185">Reference proteome</keyword>
<gene>
    <name evidence="2" type="ORF">ACFPMF_02155</name>
</gene>
<protein>
    <submittedName>
        <fullName evidence="2">GNAT family N-acetyltransferase</fullName>
        <ecNumber evidence="2">2.3.-.-</ecNumber>
    </submittedName>
</protein>
<dbReference type="SUPFAM" id="SSF55729">
    <property type="entry name" value="Acyl-CoA N-acyltransferases (Nat)"/>
    <property type="match status" value="1"/>
</dbReference>
<dbReference type="InterPro" id="IPR016181">
    <property type="entry name" value="Acyl_CoA_acyltransferase"/>
</dbReference>
<dbReference type="RefSeq" id="WP_379840782.1">
    <property type="nucleotide sequence ID" value="NZ_JBHSMA010000001.1"/>
</dbReference>
<dbReference type="GO" id="GO:0016746">
    <property type="term" value="F:acyltransferase activity"/>
    <property type="evidence" value="ECO:0007669"/>
    <property type="project" value="UniProtKB-KW"/>
</dbReference>
<comment type="caution">
    <text evidence="2">The sequence shown here is derived from an EMBL/GenBank/DDBJ whole genome shotgun (WGS) entry which is preliminary data.</text>
</comment>
<dbReference type="PANTHER" id="PTHR43792">
    <property type="entry name" value="GNAT FAMILY, PUTATIVE (AFU_ORTHOLOGUE AFUA_3G00765)-RELATED-RELATED"/>
    <property type="match status" value="1"/>
</dbReference>